<accession>A0ABN3ER46</accession>
<keyword evidence="2" id="KW-1185">Reference proteome</keyword>
<proteinExistence type="predicted"/>
<protein>
    <submittedName>
        <fullName evidence="1">Uncharacterized protein</fullName>
    </submittedName>
</protein>
<evidence type="ECO:0000313" key="2">
    <source>
        <dbReference type="Proteomes" id="UP001500305"/>
    </source>
</evidence>
<dbReference type="EMBL" id="BAAATR010000034">
    <property type="protein sequence ID" value="GAA2266917.1"/>
    <property type="molecule type" value="Genomic_DNA"/>
</dbReference>
<reference evidence="1 2" key="1">
    <citation type="journal article" date="2019" name="Int. J. Syst. Evol. Microbiol.">
        <title>The Global Catalogue of Microorganisms (GCM) 10K type strain sequencing project: providing services to taxonomists for standard genome sequencing and annotation.</title>
        <authorList>
            <consortium name="The Broad Institute Genomics Platform"/>
            <consortium name="The Broad Institute Genome Sequencing Center for Infectious Disease"/>
            <person name="Wu L."/>
            <person name="Ma J."/>
        </authorList>
    </citation>
    <scope>NUCLEOTIDE SEQUENCE [LARGE SCALE GENOMIC DNA]</scope>
    <source>
        <strain evidence="1 2">JCM 7356</strain>
    </source>
</reference>
<sequence length="126" mass="13475">MPLARRKCYMFATPRTEGAEGSLAAGVVMGGLACISEGTALMIESSVRAVAPAAAVVRVSVSEPDYLWLARAYDAHGDNVPLPQQQEEAVARWVACDQPGRDWRLQHDLDLATGRLTVAGALRQVA</sequence>
<comment type="caution">
    <text evidence="1">The sequence shown here is derived from an EMBL/GenBank/DDBJ whole genome shotgun (WGS) entry which is preliminary data.</text>
</comment>
<dbReference type="Proteomes" id="UP001500305">
    <property type="component" value="Unassembled WGS sequence"/>
</dbReference>
<gene>
    <name evidence="1" type="ORF">GCM10010430_60060</name>
</gene>
<organism evidence="1 2">
    <name type="scientific">Kitasatospora cystarginea</name>
    <dbReference type="NCBI Taxonomy" id="58350"/>
    <lineage>
        <taxon>Bacteria</taxon>
        <taxon>Bacillati</taxon>
        <taxon>Actinomycetota</taxon>
        <taxon>Actinomycetes</taxon>
        <taxon>Kitasatosporales</taxon>
        <taxon>Streptomycetaceae</taxon>
        <taxon>Kitasatospora</taxon>
    </lineage>
</organism>
<dbReference type="PROSITE" id="PS51257">
    <property type="entry name" value="PROKAR_LIPOPROTEIN"/>
    <property type="match status" value="1"/>
</dbReference>
<name>A0ABN3ER46_9ACTN</name>
<evidence type="ECO:0000313" key="1">
    <source>
        <dbReference type="EMBL" id="GAA2266917.1"/>
    </source>
</evidence>